<dbReference type="OrthoDB" id="5570877at2"/>
<organism evidence="1 2">
    <name type="scientific">Acidilutibacter cellobiosedens</name>
    <dbReference type="NCBI Taxonomy" id="2507161"/>
    <lineage>
        <taxon>Bacteria</taxon>
        <taxon>Bacillati</taxon>
        <taxon>Bacillota</taxon>
        <taxon>Tissierellia</taxon>
        <taxon>Tissierellales</taxon>
        <taxon>Acidilutibacteraceae</taxon>
        <taxon>Acidilutibacter</taxon>
    </lineage>
</organism>
<dbReference type="SUPFAM" id="SSF55729">
    <property type="entry name" value="Acyl-CoA N-acyltransferases (Nat)"/>
    <property type="match status" value="1"/>
</dbReference>
<dbReference type="EMBL" id="CP035282">
    <property type="protein sequence ID" value="QAT60897.1"/>
    <property type="molecule type" value="Genomic_DNA"/>
</dbReference>
<gene>
    <name evidence="1" type="ORF">EQM13_04535</name>
</gene>
<reference evidence="2" key="1">
    <citation type="submission" date="2019-01" db="EMBL/GenBank/DDBJ databases">
        <title>Draft genomes of a novel of Sporanaerobacter strains.</title>
        <authorList>
            <person name="Ma S."/>
        </authorList>
    </citation>
    <scope>NUCLEOTIDE SEQUENCE [LARGE SCALE GENOMIC DNA]</scope>
    <source>
        <strain evidence="2">NJN-17</strain>
    </source>
</reference>
<dbReference type="Pfam" id="PF13527">
    <property type="entry name" value="Acetyltransf_9"/>
    <property type="match status" value="1"/>
</dbReference>
<proteinExistence type="predicted"/>
<evidence type="ECO:0000313" key="1">
    <source>
        <dbReference type="EMBL" id="QAT60897.1"/>
    </source>
</evidence>
<sequence>MAELRPYKIGDEEGIVKLFNEVFNKNRNVEYWKWEFLKNPYGQGVMALEDENGRIVGQCTLLPSKMQLGGREVLGGQSIDAMVHKDFRRRGYYEHMAFYSYELGIKRDIKFRYGFPSKPALQGILEKLGGSLVCDIPLYMDVYRIDNLMEDLIKNKILSKILAVPAMLMVKIYRGKVIKSKNTYEIEEITSFDNRFDEFWKEVKDKYPTMTARESVFLNWRVKDHPTIPYKTFAAVKDGNIKGYIIFKVEEKFVRGKYPLKFGSIVDLVGENEDVIVCLYEKAKEYLKTDGVNFTVCWILNGMIYGETIKKLGFIKTKSTIPFAVKNLTENHEIDPYIFEEKNWYLMPIESDIY</sequence>
<dbReference type="Gene3D" id="3.40.630.30">
    <property type="match status" value="1"/>
</dbReference>
<dbReference type="GO" id="GO:0016740">
    <property type="term" value="F:transferase activity"/>
    <property type="evidence" value="ECO:0007669"/>
    <property type="project" value="UniProtKB-KW"/>
</dbReference>
<dbReference type="AlphaFoldDB" id="A0A410QAB1"/>
<evidence type="ECO:0000313" key="2">
    <source>
        <dbReference type="Proteomes" id="UP000287969"/>
    </source>
</evidence>
<name>A0A410QAB1_9FIRM</name>
<dbReference type="KEGG" id="spoa:EQM13_04535"/>
<dbReference type="RefSeq" id="WP_071140316.1">
    <property type="nucleotide sequence ID" value="NZ_CP035282.1"/>
</dbReference>
<keyword evidence="1" id="KW-0808">Transferase</keyword>
<keyword evidence="2" id="KW-1185">Reference proteome</keyword>
<accession>A0A410QAB1</accession>
<dbReference type="Proteomes" id="UP000287969">
    <property type="component" value="Chromosome"/>
</dbReference>
<dbReference type="InterPro" id="IPR016181">
    <property type="entry name" value="Acyl_CoA_acyltransferase"/>
</dbReference>
<protein>
    <submittedName>
        <fullName evidence="1">GNAT family N-acetyltransferase</fullName>
    </submittedName>
</protein>